<gene>
    <name evidence="11" type="ORF">T459_12535</name>
</gene>
<keyword evidence="4" id="KW-0433">Leucine-rich repeat</keyword>
<evidence type="ECO:0000256" key="6">
    <source>
        <dbReference type="ARBA" id="ARBA00022737"/>
    </source>
</evidence>
<dbReference type="OMA" id="MAQRDYQ"/>
<comment type="subcellular location">
    <subcellularLocation>
        <location evidence="1">Cell membrane</location>
        <topology evidence="1">Single-pass type I membrane protein</topology>
    </subcellularLocation>
</comment>
<keyword evidence="5" id="KW-0812">Transmembrane</keyword>
<protein>
    <submittedName>
        <fullName evidence="11">Uncharacterized protein</fullName>
    </submittedName>
</protein>
<evidence type="ECO:0000313" key="11">
    <source>
        <dbReference type="EMBL" id="PHT84092.1"/>
    </source>
</evidence>
<dbReference type="Gramene" id="PHT84092">
    <property type="protein sequence ID" value="PHT84092"/>
    <property type="gene ID" value="T459_12535"/>
</dbReference>
<dbReference type="PANTHER" id="PTHR27004:SF424">
    <property type="entry name" value="LEUCINE-RICH REPEAT-CONTAINING N-TERMINAL PLANT-TYPE DOMAIN-CONTAINING PROTEIN"/>
    <property type="match status" value="1"/>
</dbReference>
<keyword evidence="6" id="KW-0677">Repeat</keyword>
<organism evidence="11 12">
    <name type="scientific">Capsicum annuum</name>
    <name type="common">Capsicum pepper</name>
    <dbReference type="NCBI Taxonomy" id="4072"/>
    <lineage>
        <taxon>Eukaryota</taxon>
        <taxon>Viridiplantae</taxon>
        <taxon>Streptophyta</taxon>
        <taxon>Embryophyta</taxon>
        <taxon>Tracheophyta</taxon>
        <taxon>Spermatophyta</taxon>
        <taxon>Magnoliopsida</taxon>
        <taxon>eudicotyledons</taxon>
        <taxon>Gunneridae</taxon>
        <taxon>Pentapetalae</taxon>
        <taxon>asterids</taxon>
        <taxon>lamiids</taxon>
        <taxon>Solanales</taxon>
        <taxon>Solanaceae</taxon>
        <taxon>Solanoideae</taxon>
        <taxon>Capsiceae</taxon>
        <taxon>Capsicum</taxon>
    </lineage>
</organism>
<keyword evidence="10" id="KW-0325">Glycoprotein</keyword>
<dbReference type="STRING" id="4072.A0A2G2ZQ35"/>
<evidence type="ECO:0000256" key="1">
    <source>
        <dbReference type="ARBA" id="ARBA00004251"/>
    </source>
</evidence>
<dbReference type="Gene3D" id="3.80.10.10">
    <property type="entry name" value="Ribonuclease Inhibitor"/>
    <property type="match status" value="1"/>
</dbReference>
<dbReference type="SUPFAM" id="SSF52047">
    <property type="entry name" value="RNI-like"/>
    <property type="match status" value="1"/>
</dbReference>
<evidence type="ECO:0000256" key="4">
    <source>
        <dbReference type="ARBA" id="ARBA00022614"/>
    </source>
</evidence>
<evidence type="ECO:0000256" key="10">
    <source>
        <dbReference type="ARBA" id="ARBA00023180"/>
    </source>
</evidence>
<dbReference type="PANTHER" id="PTHR27004">
    <property type="entry name" value="RECEPTOR-LIKE PROTEIN 12 ISOFORM X1"/>
    <property type="match status" value="1"/>
</dbReference>
<evidence type="ECO:0000313" key="12">
    <source>
        <dbReference type="Proteomes" id="UP000222542"/>
    </source>
</evidence>
<comment type="similarity">
    <text evidence="2">Belongs to the RLP family.</text>
</comment>
<evidence type="ECO:0000256" key="3">
    <source>
        <dbReference type="ARBA" id="ARBA00022475"/>
    </source>
</evidence>
<dbReference type="GO" id="GO:0005886">
    <property type="term" value="C:plasma membrane"/>
    <property type="evidence" value="ECO:0007669"/>
    <property type="project" value="UniProtKB-SubCell"/>
</dbReference>
<evidence type="ECO:0000256" key="5">
    <source>
        <dbReference type="ARBA" id="ARBA00022692"/>
    </source>
</evidence>
<keyword evidence="7" id="KW-1133">Transmembrane helix</keyword>
<keyword evidence="9" id="KW-0675">Receptor</keyword>
<dbReference type="InterPro" id="IPR001611">
    <property type="entry name" value="Leu-rich_rpt"/>
</dbReference>
<dbReference type="InterPro" id="IPR032675">
    <property type="entry name" value="LRR_dom_sf"/>
</dbReference>
<keyword evidence="3" id="KW-1003">Cell membrane</keyword>
<keyword evidence="12" id="KW-1185">Reference proteome</keyword>
<accession>A0A2G2ZQ35</accession>
<sequence>MWLGSLPNLQVLSLRSNKLHGPIRTSSSSKLFPQLQMVDLSCNAFTAELPTSLFHNLKSMKRIDDTMMAQRDYQDSVTVVTKGMELEVVRILSLYTTMDLSSNKFEGHIPSVLGDLIALRVLNLSHNVW</sequence>
<keyword evidence="8" id="KW-0472">Membrane</keyword>
<evidence type="ECO:0000256" key="8">
    <source>
        <dbReference type="ARBA" id="ARBA00023136"/>
    </source>
</evidence>
<evidence type="ECO:0000256" key="7">
    <source>
        <dbReference type="ARBA" id="ARBA00022989"/>
    </source>
</evidence>
<reference evidence="11 12" key="2">
    <citation type="journal article" date="2017" name="Genome Biol.">
        <title>New reference genome sequences of hot pepper reveal the massive evolution of plant disease-resistance genes by retroduplication.</title>
        <authorList>
            <person name="Kim S."/>
            <person name="Park J."/>
            <person name="Yeom S.I."/>
            <person name="Kim Y.M."/>
            <person name="Seo E."/>
            <person name="Kim K.T."/>
            <person name="Kim M.S."/>
            <person name="Lee J.M."/>
            <person name="Cheong K."/>
            <person name="Shin H.S."/>
            <person name="Kim S.B."/>
            <person name="Han K."/>
            <person name="Lee J."/>
            <person name="Park M."/>
            <person name="Lee H.A."/>
            <person name="Lee H.Y."/>
            <person name="Lee Y."/>
            <person name="Oh S."/>
            <person name="Lee J.H."/>
            <person name="Choi E."/>
            <person name="Choi E."/>
            <person name="Lee S.E."/>
            <person name="Jeon J."/>
            <person name="Kim H."/>
            <person name="Choi G."/>
            <person name="Song H."/>
            <person name="Lee J."/>
            <person name="Lee S.C."/>
            <person name="Kwon J.K."/>
            <person name="Lee H.Y."/>
            <person name="Koo N."/>
            <person name="Hong Y."/>
            <person name="Kim R.W."/>
            <person name="Kang W.H."/>
            <person name="Huh J.H."/>
            <person name="Kang B.C."/>
            <person name="Yang T.J."/>
            <person name="Lee Y.H."/>
            <person name="Bennetzen J.L."/>
            <person name="Choi D."/>
        </authorList>
    </citation>
    <scope>NUCLEOTIDE SEQUENCE [LARGE SCALE GENOMIC DNA]</scope>
    <source>
        <strain evidence="12">cv. CM334</strain>
    </source>
</reference>
<name>A0A2G2ZQ35_CAPAN</name>
<reference evidence="11 12" key="1">
    <citation type="journal article" date="2014" name="Nat. Genet.">
        <title>Genome sequence of the hot pepper provides insights into the evolution of pungency in Capsicum species.</title>
        <authorList>
            <person name="Kim S."/>
            <person name="Park M."/>
            <person name="Yeom S.I."/>
            <person name="Kim Y.M."/>
            <person name="Lee J.M."/>
            <person name="Lee H.A."/>
            <person name="Seo E."/>
            <person name="Choi J."/>
            <person name="Cheong K."/>
            <person name="Kim K.T."/>
            <person name="Jung K."/>
            <person name="Lee G.W."/>
            <person name="Oh S.K."/>
            <person name="Bae C."/>
            <person name="Kim S.B."/>
            <person name="Lee H.Y."/>
            <person name="Kim S.Y."/>
            <person name="Kim M.S."/>
            <person name="Kang B.C."/>
            <person name="Jo Y.D."/>
            <person name="Yang H.B."/>
            <person name="Jeong H.J."/>
            <person name="Kang W.H."/>
            <person name="Kwon J.K."/>
            <person name="Shin C."/>
            <person name="Lim J.Y."/>
            <person name="Park J.H."/>
            <person name="Huh J.H."/>
            <person name="Kim J.S."/>
            <person name="Kim B.D."/>
            <person name="Cohen O."/>
            <person name="Paran I."/>
            <person name="Suh M.C."/>
            <person name="Lee S.B."/>
            <person name="Kim Y.K."/>
            <person name="Shin Y."/>
            <person name="Noh S.J."/>
            <person name="Park J."/>
            <person name="Seo Y.S."/>
            <person name="Kwon S.Y."/>
            <person name="Kim H.A."/>
            <person name="Park J.M."/>
            <person name="Kim H.J."/>
            <person name="Choi S.B."/>
            <person name="Bosland P.W."/>
            <person name="Reeves G."/>
            <person name="Jo S.H."/>
            <person name="Lee B.W."/>
            <person name="Cho H.T."/>
            <person name="Choi H.S."/>
            <person name="Lee M.S."/>
            <person name="Yu Y."/>
            <person name="Do Choi Y."/>
            <person name="Park B.S."/>
            <person name="van Deynze A."/>
            <person name="Ashrafi H."/>
            <person name="Hill T."/>
            <person name="Kim W.T."/>
            <person name="Pai H.S."/>
            <person name="Ahn H.K."/>
            <person name="Yeam I."/>
            <person name="Giovannoni J.J."/>
            <person name="Rose J.K."/>
            <person name="Sorensen I."/>
            <person name="Lee S.J."/>
            <person name="Kim R.W."/>
            <person name="Choi I.Y."/>
            <person name="Choi B.S."/>
            <person name="Lim J.S."/>
            <person name="Lee Y.H."/>
            <person name="Choi D."/>
        </authorList>
    </citation>
    <scope>NUCLEOTIDE SEQUENCE [LARGE SCALE GENOMIC DNA]</scope>
    <source>
        <strain evidence="12">cv. CM334</strain>
    </source>
</reference>
<dbReference type="AlphaFoldDB" id="A0A2G2ZQ35"/>
<evidence type="ECO:0000256" key="2">
    <source>
        <dbReference type="ARBA" id="ARBA00009592"/>
    </source>
</evidence>
<comment type="caution">
    <text evidence="11">The sequence shown here is derived from an EMBL/GenBank/DDBJ whole genome shotgun (WGS) entry which is preliminary data.</text>
</comment>
<evidence type="ECO:0000256" key="9">
    <source>
        <dbReference type="ARBA" id="ARBA00023170"/>
    </source>
</evidence>
<dbReference type="Proteomes" id="UP000222542">
    <property type="component" value="Unassembled WGS sequence"/>
</dbReference>
<dbReference type="EMBL" id="AYRZ02000004">
    <property type="protein sequence ID" value="PHT84092.1"/>
    <property type="molecule type" value="Genomic_DNA"/>
</dbReference>
<proteinExistence type="inferred from homology"/>
<dbReference type="Pfam" id="PF00560">
    <property type="entry name" value="LRR_1"/>
    <property type="match status" value="2"/>
</dbReference>